<accession>C6E2F8</accession>
<dbReference type="KEGG" id="gem:GM21_1043"/>
<feature type="compositionally biased region" description="Basic and acidic residues" evidence="1">
    <location>
        <begin position="137"/>
        <end position="155"/>
    </location>
</feature>
<dbReference type="OrthoDB" id="5396978at2"/>
<gene>
    <name evidence="3" type="ordered locus">GM21_1043</name>
</gene>
<evidence type="ECO:0000256" key="1">
    <source>
        <dbReference type="SAM" id="MobiDB-lite"/>
    </source>
</evidence>
<proteinExistence type="predicted"/>
<reference evidence="3" key="1">
    <citation type="submission" date="2009-07" db="EMBL/GenBank/DDBJ databases">
        <title>Complete sequence of Geobacter sp. M21.</title>
        <authorList>
            <consortium name="US DOE Joint Genome Institute"/>
            <person name="Lucas S."/>
            <person name="Copeland A."/>
            <person name="Lapidus A."/>
            <person name="Glavina del Rio T."/>
            <person name="Dalin E."/>
            <person name="Tice H."/>
            <person name="Bruce D."/>
            <person name="Goodwin L."/>
            <person name="Pitluck S."/>
            <person name="Saunders E."/>
            <person name="Brettin T."/>
            <person name="Detter J.C."/>
            <person name="Han C."/>
            <person name="Larimer F."/>
            <person name="Land M."/>
            <person name="Hauser L."/>
            <person name="Kyrpides N."/>
            <person name="Ovchinnikova G."/>
            <person name="Lovley D."/>
        </authorList>
    </citation>
    <scope>NUCLEOTIDE SEQUENCE [LARGE SCALE GENOMIC DNA]</scope>
    <source>
        <strain evidence="3">M21</strain>
    </source>
</reference>
<dbReference type="STRING" id="443144.GM21_1043"/>
<organism evidence="3">
    <name type="scientific">Geobacter sp. (strain M21)</name>
    <dbReference type="NCBI Taxonomy" id="443144"/>
    <lineage>
        <taxon>Bacteria</taxon>
        <taxon>Pseudomonadati</taxon>
        <taxon>Thermodesulfobacteriota</taxon>
        <taxon>Desulfuromonadia</taxon>
        <taxon>Geobacterales</taxon>
        <taxon>Geobacteraceae</taxon>
        <taxon>Geobacter</taxon>
    </lineage>
</organism>
<name>C6E2F8_GEOSM</name>
<protein>
    <submittedName>
        <fullName evidence="3">Uncharacterized protein</fullName>
    </submittedName>
</protein>
<feature type="region of interest" description="Disordered" evidence="1">
    <location>
        <begin position="130"/>
        <end position="168"/>
    </location>
</feature>
<dbReference type="HOGENOM" id="CLU_1432676_0_0_7"/>
<dbReference type="AlphaFoldDB" id="C6E2F8"/>
<evidence type="ECO:0000313" key="3">
    <source>
        <dbReference type="EMBL" id="ACT17104.1"/>
    </source>
</evidence>
<feature type="chain" id="PRO_5002964635" evidence="2">
    <location>
        <begin position="22"/>
        <end position="202"/>
    </location>
</feature>
<feature type="compositionally biased region" description="Low complexity" evidence="1">
    <location>
        <begin position="74"/>
        <end position="94"/>
    </location>
</feature>
<feature type="compositionally biased region" description="Basic and acidic residues" evidence="1">
    <location>
        <begin position="52"/>
        <end position="62"/>
    </location>
</feature>
<evidence type="ECO:0000256" key="2">
    <source>
        <dbReference type="SAM" id="SignalP"/>
    </source>
</evidence>
<feature type="region of interest" description="Disordered" evidence="1">
    <location>
        <begin position="52"/>
        <end position="111"/>
    </location>
</feature>
<keyword evidence="2" id="KW-0732">Signal</keyword>
<sequence>MRHLVISTLLLAFSAPAIAPAASYQWRDDQGVTHFTDDSDRVPEKYLNRAREIQSVAGEKKPASPQPAIPENGAPAATADPAPPAKGASDAAPAPESPEGDRASAELNKIREDLAAKKSELARLRRKWQLAKGRNPSQEEIKEFEKKRAEGKASFKDNPYVNKSPLSSPVPARIAYFKKLEEVQKDEERIRQLEQQLQAQGK</sequence>
<feature type="compositionally biased region" description="Basic and acidic residues" evidence="1">
    <location>
        <begin position="99"/>
        <end position="111"/>
    </location>
</feature>
<dbReference type="EMBL" id="CP001661">
    <property type="protein sequence ID" value="ACT17104.1"/>
    <property type="molecule type" value="Genomic_DNA"/>
</dbReference>
<feature type="signal peptide" evidence="2">
    <location>
        <begin position="1"/>
        <end position="21"/>
    </location>
</feature>